<feature type="transmembrane region" description="Helical" evidence="1">
    <location>
        <begin position="136"/>
        <end position="160"/>
    </location>
</feature>
<proteinExistence type="predicted"/>
<evidence type="ECO:0000313" key="2">
    <source>
        <dbReference type="EMBL" id="WAR22324.1"/>
    </source>
</evidence>
<dbReference type="EMBL" id="CP111023">
    <property type="protein sequence ID" value="WAR22324.1"/>
    <property type="molecule type" value="Genomic_DNA"/>
</dbReference>
<keyword evidence="3" id="KW-1185">Reference proteome</keyword>
<organism evidence="2 3">
    <name type="scientific">Mya arenaria</name>
    <name type="common">Soft-shell clam</name>
    <dbReference type="NCBI Taxonomy" id="6604"/>
    <lineage>
        <taxon>Eukaryota</taxon>
        <taxon>Metazoa</taxon>
        <taxon>Spiralia</taxon>
        <taxon>Lophotrochozoa</taxon>
        <taxon>Mollusca</taxon>
        <taxon>Bivalvia</taxon>
        <taxon>Autobranchia</taxon>
        <taxon>Heteroconchia</taxon>
        <taxon>Euheterodonta</taxon>
        <taxon>Imparidentia</taxon>
        <taxon>Neoheterodontei</taxon>
        <taxon>Myida</taxon>
        <taxon>Myoidea</taxon>
        <taxon>Myidae</taxon>
        <taxon>Mya</taxon>
    </lineage>
</organism>
<keyword evidence="1" id="KW-0472">Membrane</keyword>
<evidence type="ECO:0000256" key="1">
    <source>
        <dbReference type="SAM" id="Phobius"/>
    </source>
</evidence>
<accession>A0ABY7FN81</accession>
<name>A0ABY7FN81_MYAAR</name>
<reference evidence="2" key="1">
    <citation type="submission" date="2022-11" db="EMBL/GenBank/DDBJ databases">
        <title>Centuries of genome instability and evolution in soft-shell clam transmissible cancer (bioRxiv).</title>
        <authorList>
            <person name="Hart S.F.M."/>
            <person name="Yonemitsu M.A."/>
            <person name="Giersch R.M."/>
            <person name="Beal B.F."/>
            <person name="Arriagada G."/>
            <person name="Davis B.W."/>
            <person name="Ostrander E.A."/>
            <person name="Goff S.P."/>
            <person name="Metzger M.J."/>
        </authorList>
    </citation>
    <scope>NUCLEOTIDE SEQUENCE</scope>
    <source>
        <strain evidence="2">MELC-2E11</strain>
        <tissue evidence="2">Siphon/mantle</tissue>
    </source>
</reference>
<evidence type="ECO:0000313" key="3">
    <source>
        <dbReference type="Proteomes" id="UP001164746"/>
    </source>
</evidence>
<protein>
    <submittedName>
        <fullName evidence="2">Uncharacterized protein</fullName>
    </submittedName>
</protein>
<gene>
    <name evidence="2" type="ORF">MAR_016298</name>
</gene>
<keyword evidence="1" id="KW-0812">Transmembrane</keyword>
<sequence>MYFGLSAYIIYCRLLEYITLISANEYVLINNHCENGKKVFFSLKMFITRWHKFERVFNKLSGFISEIADQCSSGSSSKNAKCRMFFFSFRSMYISKNKNKKIIFMTRIKSTYDIHFSYNLLFINVMSNVKLYNLCVGLYCFVLYYYYMSFNLCIGFYCFVL</sequence>
<dbReference type="Proteomes" id="UP001164746">
    <property type="component" value="Chromosome 12"/>
</dbReference>
<keyword evidence="1" id="KW-1133">Transmembrane helix</keyword>